<gene>
    <name evidence="5" type="ORF">PN925_001719</name>
</gene>
<dbReference type="InterPro" id="IPR036388">
    <property type="entry name" value="WH-like_DNA-bd_sf"/>
</dbReference>
<protein>
    <submittedName>
        <fullName evidence="5">LysR family transcriptional regulator</fullName>
    </submittedName>
</protein>
<evidence type="ECO:0000259" key="4">
    <source>
        <dbReference type="PROSITE" id="PS50931"/>
    </source>
</evidence>
<dbReference type="AlphaFoldDB" id="A0AAI9HRQ2"/>
<organism evidence="5">
    <name type="scientific">Morganella morganii</name>
    <name type="common">Proteus morganii</name>
    <dbReference type="NCBI Taxonomy" id="582"/>
    <lineage>
        <taxon>Bacteria</taxon>
        <taxon>Pseudomonadati</taxon>
        <taxon>Pseudomonadota</taxon>
        <taxon>Gammaproteobacteria</taxon>
        <taxon>Enterobacterales</taxon>
        <taxon>Morganellaceae</taxon>
        <taxon>Morganella</taxon>
    </lineage>
</organism>
<dbReference type="InterPro" id="IPR000847">
    <property type="entry name" value="LysR_HTH_N"/>
</dbReference>
<dbReference type="SUPFAM" id="SSF46785">
    <property type="entry name" value="Winged helix' DNA-binding domain"/>
    <property type="match status" value="1"/>
</dbReference>
<dbReference type="GO" id="GO:0003700">
    <property type="term" value="F:DNA-binding transcription factor activity"/>
    <property type="evidence" value="ECO:0007669"/>
    <property type="project" value="InterPro"/>
</dbReference>
<sequence length="291" mass="32964">MFLSRQLIQFFAVAENSSLAEAAEKLNLTPSALSHGIRDLECKTGILLIKRSGQKSSLTIAGRDLYHQLLPYYIRIKHISDNLSGKKKNNNSLTIKTDSLCYPPLKDKIISFCKENSNLSLSLESQEYIDIKHEIPSKNTDIVISSDCSTDNDDIHHLDLPPEETGIIAHDSLLKKYASLSAFVMNERLIKIKTKIHEHILSEFLSKFKIALNDHLSITVPAEYNISDFIASAAGFSLLPENSILIDNLKNRGCRFIKLPHHYNSVIKKRIYFSEIHNQTISDFILKIRSN</sequence>
<keyword evidence="2" id="KW-0805">Transcription regulation</keyword>
<dbReference type="Gene3D" id="1.10.10.10">
    <property type="entry name" value="Winged helix-like DNA-binding domain superfamily/Winged helix DNA-binding domain"/>
    <property type="match status" value="1"/>
</dbReference>
<dbReference type="PROSITE" id="PS50931">
    <property type="entry name" value="HTH_LYSR"/>
    <property type="match status" value="1"/>
</dbReference>
<evidence type="ECO:0000256" key="1">
    <source>
        <dbReference type="ARBA" id="ARBA00009437"/>
    </source>
</evidence>
<dbReference type="GO" id="GO:0000976">
    <property type="term" value="F:transcription cis-regulatory region binding"/>
    <property type="evidence" value="ECO:0007669"/>
    <property type="project" value="TreeGrafter"/>
</dbReference>
<dbReference type="InterPro" id="IPR036390">
    <property type="entry name" value="WH_DNA-bd_sf"/>
</dbReference>
<comment type="caution">
    <text evidence="5">The sequence shown here is derived from an EMBL/GenBank/DDBJ whole genome shotgun (WGS) entry which is preliminary data.</text>
</comment>
<proteinExistence type="inferred from homology"/>
<dbReference type="EMBL" id="ABKJEP030000017">
    <property type="protein sequence ID" value="EMO9456348.1"/>
    <property type="molecule type" value="Genomic_DNA"/>
</dbReference>
<accession>A0AAI9HRQ2</accession>
<comment type="similarity">
    <text evidence="1">Belongs to the LysR transcriptional regulatory family.</text>
</comment>
<keyword evidence="3" id="KW-0804">Transcription</keyword>
<evidence type="ECO:0000256" key="2">
    <source>
        <dbReference type="ARBA" id="ARBA00023015"/>
    </source>
</evidence>
<reference evidence="5" key="1">
    <citation type="submission" date="2024-02" db="EMBL/GenBank/DDBJ databases">
        <authorList>
            <consortium name="Clinical and Environmental Microbiology Branch: Whole genome sequencing antimicrobial resistance pathogens in the healthcare setting"/>
        </authorList>
    </citation>
    <scope>NUCLEOTIDE SEQUENCE</scope>
    <source>
        <strain evidence="5">2023KU-00017</strain>
    </source>
</reference>
<evidence type="ECO:0000256" key="3">
    <source>
        <dbReference type="ARBA" id="ARBA00023163"/>
    </source>
</evidence>
<name>A0AAI9HRQ2_MORMO</name>
<dbReference type="PANTHER" id="PTHR30126:SF22">
    <property type="entry name" value="HTH-TYPE TRANSCRIPTIONAL REGULATOR YHAJ-RELATED"/>
    <property type="match status" value="1"/>
</dbReference>
<dbReference type="Pfam" id="PF00126">
    <property type="entry name" value="HTH_1"/>
    <property type="match status" value="1"/>
</dbReference>
<evidence type="ECO:0000313" key="5">
    <source>
        <dbReference type="EMBL" id="EMO9456348.1"/>
    </source>
</evidence>
<feature type="domain" description="HTH lysR-type" evidence="4">
    <location>
        <begin position="2"/>
        <end position="59"/>
    </location>
</feature>
<dbReference type="PANTHER" id="PTHR30126">
    <property type="entry name" value="HTH-TYPE TRANSCRIPTIONAL REGULATOR"/>
    <property type="match status" value="1"/>
</dbReference>